<organism evidence="1">
    <name type="scientific">Schistosoma japonicum</name>
    <name type="common">Blood fluke</name>
    <dbReference type="NCBI Taxonomy" id="6182"/>
    <lineage>
        <taxon>Eukaryota</taxon>
        <taxon>Metazoa</taxon>
        <taxon>Spiralia</taxon>
        <taxon>Lophotrochozoa</taxon>
        <taxon>Platyhelminthes</taxon>
        <taxon>Trematoda</taxon>
        <taxon>Digenea</taxon>
        <taxon>Strigeidida</taxon>
        <taxon>Schistosomatoidea</taxon>
        <taxon>Schistosomatidae</taxon>
        <taxon>Schistosoma</taxon>
    </lineage>
</organism>
<dbReference type="AlphaFoldDB" id="Q5BSV0"/>
<proteinExistence type="evidence at transcript level"/>
<protein>
    <submittedName>
        <fullName evidence="1">SJCHGC03187 protein</fullName>
    </submittedName>
</protein>
<reference evidence="1" key="1">
    <citation type="submission" date="2005-01" db="EMBL/GenBank/DDBJ databases">
        <authorList>
            <person name="Han Z."/>
        </authorList>
    </citation>
    <scope>NUCLEOTIDE SEQUENCE</scope>
</reference>
<evidence type="ECO:0000313" key="1">
    <source>
        <dbReference type="EMBL" id="AAX30385.1"/>
    </source>
</evidence>
<sequence length="93" mass="10391">MELFGVFCTNPCSFKRSKAFLAHSLVASRSFCSHSRIRPSLYPGYIGLISGDIGSAGLISGNRLKDNKTSNIFDRHKYSPRDRSPCKTKFCKI</sequence>
<dbReference type="EMBL" id="AY915164">
    <property type="protein sequence ID" value="AAX30385.1"/>
    <property type="molecule type" value="mRNA"/>
</dbReference>
<name>Q5BSV0_SCHJA</name>
<reference evidence="1" key="2">
    <citation type="journal article" date="2006" name="PLoS Pathog.">
        <title>New perspectives on host-parasite interplay by comparative transcriptomic and proteomic analyses of Schistosoma japonicum.</title>
        <authorList>
            <person name="Liu F."/>
            <person name="Lu J."/>
            <person name="Hu W."/>
            <person name="Wang S.Y."/>
            <person name="Cui S.J."/>
            <person name="Chi M."/>
            <person name="Yan Q."/>
            <person name="Wang X.R."/>
            <person name="Song H.D."/>
            <person name="Xu X.N."/>
            <person name="Wang J.J."/>
            <person name="Zhang X.L."/>
            <person name="Zhang X."/>
            <person name="Wang Z.Q."/>
            <person name="Xue C.L."/>
            <person name="Brindley P.J."/>
            <person name="McManus D.P."/>
            <person name="Yang P.Y."/>
            <person name="Feng Z."/>
            <person name="Chen Z."/>
            <person name="Han Z.G."/>
        </authorList>
    </citation>
    <scope>NUCLEOTIDE SEQUENCE</scope>
</reference>
<accession>Q5BSV0</accession>